<keyword evidence="9 11" id="KW-0539">Nucleus</keyword>
<feature type="domain" description="Fork-head" evidence="13">
    <location>
        <begin position="63"/>
        <end position="157"/>
    </location>
</feature>
<dbReference type="RefSeq" id="XP_020913639.1">
    <property type="nucleotide sequence ID" value="XM_021057980.2"/>
</dbReference>
<keyword evidence="2" id="KW-1017">Isopeptide bond</keyword>
<dbReference type="InterPro" id="IPR030456">
    <property type="entry name" value="TF_fork_head_CS_2"/>
</dbReference>
<keyword evidence="6" id="KW-0805">Transcription regulation</keyword>
<protein>
    <recommendedName>
        <fullName evidence="10">Forkhead box protein L2</fullName>
    </recommendedName>
</protein>
<sequence length="306" mass="34323">MIRSCSNTSGSPLSQPSAMSTGAIEQDTMHNHETEIKKDEGSASPTDCVKAEMKDQTKDPNVKPPYSYVALIAMAIRESAEKRLTLSQIYQYIMRKFPFYEKNTKGWQNSIRHNLSLNECFIKVAREGGGERKGNYWTLDPTCEDMFEKGNYRRRRRMKRPNRQLALQPDNGLISTYPRGTPYNFIQPKWSPYNQVQSAVVAAAGGLRTAQATGPLGYPCNTASARVPPGYPYMNMGTSVPVSTYTGTQYTSQIQTPVNNQCGYPSVGMANVGYHARQDRTTMHHCSPAFWSPPEKHQAYDVPPRS</sequence>
<keyword evidence="7 11" id="KW-0238">DNA-binding</keyword>
<dbReference type="AlphaFoldDB" id="A0A913Y3Q4"/>
<dbReference type="GO" id="GO:0005634">
    <property type="term" value="C:nucleus"/>
    <property type="evidence" value="ECO:0007669"/>
    <property type="project" value="UniProtKB-SubCell"/>
</dbReference>
<dbReference type="SMART" id="SM00339">
    <property type="entry name" value="FH"/>
    <property type="match status" value="1"/>
</dbReference>
<keyword evidence="3" id="KW-0597">Phosphoprotein</keyword>
<evidence type="ECO:0000256" key="7">
    <source>
        <dbReference type="ARBA" id="ARBA00023125"/>
    </source>
</evidence>
<evidence type="ECO:0000256" key="8">
    <source>
        <dbReference type="ARBA" id="ARBA00023163"/>
    </source>
</evidence>
<evidence type="ECO:0000256" key="11">
    <source>
        <dbReference type="PROSITE-ProRule" id="PRU00089"/>
    </source>
</evidence>
<reference evidence="14" key="1">
    <citation type="submission" date="2022-11" db="UniProtKB">
        <authorList>
            <consortium name="EnsemblMetazoa"/>
        </authorList>
    </citation>
    <scope>IDENTIFICATION</scope>
</reference>
<dbReference type="PANTHER" id="PTHR11829:SF411">
    <property type="entry name" value="FORKHEAD BOX PROTEIN L2"/>
    <property type="match status" value="1"/>
</dbReference>
<dbReference type="InterPro" id="IPR050211">
    <property type="entry name" value="FOX_domain-containing"/>
</dbReference>
<evidence type="ECO:0000256" key="2">
    <source>
        <dbReference type="ARBA" id="ARBA00022499"/>
    </source>
</evidence>
<feature type="region of interest" description="Disordered" evidence="12">
    <location>
        <begin position="35"/>
        <end position="60"/>
    </location>
</feature>
<proteinExistence type="predicted"/>
<dbReference type="PRINTS" id="PR00053">
    <property type="entry name" value="FORKHEAD"/>
</dbReference>
<dbReference type="PROSITE" id="PS50039">
    <property type="entry name" value="FORK_HEAD_3"/>
    <property type="match status" value="1"/>
</dbReference>
<evidence type="ECO:0000313" key="14">
    <source>
        <dbReference type="EnsemblMetazoa" id="XP_020913639.1"/>
    </source>
</evidence>
<evidence type="ECO:0000256" key="6">
    <source>
        <dbReference type="ARBA" id="ARBA00023015"/>
    </source>
</evidence>
<evidence type="ECO:0000256" key="12">
    <source>
        <dbReference type="SAM" id="MobiDB-lite"/>
    </source>
</evidence>
<dbReference type="Proteomes" id="UP000887567">
    <property type="component" value="Unplaced"/>
</dbReference>
<dbReference type="FunFam" id="1.10.10.10:FF:000016">
    <property type="entry name" value="Forkhead box protein I1"/>
    <property type="match status" value="1"/>
</dbReference>
<feature type="region of interest" description="Disordered" evidence="12">
    <location>
        <begin position="1"/>
        <end position="21"/>
    </location>
</feature>
<dbReference type="Gene3D" id="1.10.10.10">
    <property type="entry name" value="Winged helix-like DNA-binding domain superfamily/Winged helix DNA-binding domain"/>
    <property type="match status" value="1"/>
</dbReference>
<dbReference type="InterPro" id="IPR001766">
    <property type="entry name" value="Fork_head_dom"/>
</dbReference>
<evidence type="ECO:0000256" key="5">
    <source>
        <dbReference type="ARBA" id="ARBA00022843"/>
    </source>
</evidence>
<dbReference type="GeneID" id="110251282"/>
<feature type="compositionally biased region" description="Basic and acidic residues" evidence="12">
    <location>
        <begin position="49"/>
        <end position="60"/>
    </location>
</feature>
<keyword evidence="8" id="KW-0804">Transcription</keyword>
<keyword evidence="15" id="KW-1185">Reference proteome</keyword>
<dbReference type="EnsemblMetazoa" id="XM_021057980.2">
    <property type="protein sequence ID" value="XP_020913639.1"/>
    <property type="gene ID" value="LOC110251282"/>
</dbReference>
<dbReference type="Pfam" id="PF00250">
    <property type="entry name" value="Forkhead"/>
    <property type="match status" value="1"/>
</dbReference>
<evidence type="ECO:0000259" key="13">
    <source>
        <dbReference type="PROSITE" id="PS50039"/>
    </source>
</evidence>
<dbReference type="GO" id="GO:0009653">
    <property type="term" value="P:anatomical structure morphogenesis"/>
    <property type="evidence" value="ECO:0007669"/>
    <property type="project" value="TreeGrafter"/>
</dbReference>
<dbReference type="InterPro" id="IPR036390">
    <property type="entry name" value="WH_DNA-bd_sf"/>
</dbReference>
<dbReference type="OrthoDB" id="5402974at2759"/>
<evidence type="ECO:0000256" key="10">
    <source>
        <dbReference type="ARBA" id="ARBA00034872"/>
    </source>
</evidence>
<feature type="DNA-binding region" description="Fork-head" evidence="11">
    <location>
        <begin position="63"/>
        <end position="157"/>
    </location>
</feature>
<dbReference type="GO" id="GO:0000978">
    <property type="term" value="F:RNA polymerase II cis-regulatory region sequence-specific DNA binding"/>
    <property type="evidence" value="ECO:0007669"/>
    <property type="project" value="TreeGrafter"/>
</dbReference>
<evidence type="ECO:0000256" key="3">
    <source>
        <dbReference type="ARBA" id="ARBA00022553"/>
    </source>
</evidence>
<keyword evidence="4" id="KW-0221">Differentiation</keyword>
<dbReference type="PANTHER" id="PTHR11829">
    <property type="entry name" value="FORKHEAD BOX PROTEIN"/>
    <property type="match status" value="1"/>
</dbReference>
<dbReference type="KEGG" id="epa:110251282"/>
<dbReference type="GO" id="GO:0030154">
    <property type="term" value="P:cell differentiation"/>
    <property type="evidence" value="ECO:0007669"/>
    <property type="project" value="UniProtKB-KW"/>
</dbReference>
<evidence type="ECO:0000256" key="4">
    <source>
        <dbReference type="ARBA" id="ARBA00022782"/>
    </source>
</evidence>
<evidence type="ECO:0000256" key="9">
    <source>
        <dbReference type="ARBA" id="ARBA00023242"/>
    </source>
</evidence>
<dbReference type="GO" id="GO:0000981">
    <property type="term" value="F:DNA-binding transcription factor activity, RNA polymerase II-specific"/>
    <property type="evidence" value="ECO:0007669"/>
    <property type="project" value="TreeGrafter"/>
</dbReference>
<dbReference type="SUPFAM" id="SSF46785">
    <property type="entry name" value="Winged helix' DNA-binding domain"/>
    <property type="match status" value="1"/>
</dbReference>
<accession>A0A913Y3Q4</accession>
<feature type="compositionally biased region" description="Polar residues" evidence="12">
    <location>
        <begin position="1"/>
        <end position="20"/>
    </location>
</feature>
<dbReference type="InterPro" id="IPR018122">
    <property type="entry name" value="TF_fork_head_CS_1"/>
</dbReference>
<dbReference type="PROSITE" id="PS00657">
    <property type="entry name" value="FORK_HEAD_1"/>
    <property type="match status" value="1"/>
</dbReference>
<comment type="subcellular location">
    <subcellularLocation>
        <location evidence="1 11">Nucleus</location>
    </subcellularLocation>
</comment>
<keyword evidence="5" id="KW-0832">Ubl conjugation</keyword>
<dbReference type="PROSITE" id="PS00658">
    <property type="entry name" value="FORK_HEAD_2"/>
    <property type="match status" value="1"/>
</dbReference>
<name>A0A913Y3Q4_EXADI</name>
<dbReference type="CDD" id="cd20028">
    <property type="entry name" value="FH_FOXL2"/>
    <property type="match status" value="1"/>
</dbReference>
<evidence type="ECO:0000313" key="15">
    <source>
        <dbReference type="Proteomes" id="UP000887567"/>
    </source>
</evidence>
<dbReference type="InterPro" id="IPR036388">
    <property type="entry name" value="WH-like_DNA-bd_sf"/>
</dbReference>
<evidence type="ECO:0000256" key="1">
    <source>
        <dbReference type="ARBA" id="ARBA00004123"/>
    </source>
</evidence>
<dbReference type="InterPro" id="IPR047515">
    <property type="entry name" value="FH_FOXL2"/>
</dbReference>
<organism evidence="14 15">
    <name type="scientific">Exaiptasia diaphana</name>
    <name type="common">Tropical sea anemone</name>
    <name type="synonym">Aiptasia pulchella</name>
    <dbReference type="NCBI Taxonomy" id="2652724"/>
    <lineage>
        <taxon>Eukaryota</taxon>
        <taxon>Metazoa</taxon>
        <taxon>Cnidaria</taxon>
        <taxon>Anthozoa</taxon>
        <taxon>Hexacorallia</taxon>
        <taxon>Actiniaria</taxon>
        <taxon>Aiptasiidae</taxon>
        <taxon>Exaiptasia</taxon>
    </lineage>
</organism>